<feature type="compositionally biased region" description="Low complexity" evidence="2">
    <location>
        <begin position="122"/>
        <end position="134"/>
    </location>
</feature>
<evidence type="ECO:0000313" key="4">
    <source>
        <dbReference type="Proteomes" id="UP000800097"/>
    </source>
</evidence>
<dbReference type="GeneID" id="54553160"/>
<evidence type="ECO:0000256" key="1">
    <source>
        <dbReference type="SAM" id="Coils"/>
    </source>
</evidence>
<keyword evidence="4" id="KW-1185">Reference proteome</keyword>
<sequence>MSDYLRKPEWIPVDDEHGDRMIVGFIEDRERITMKCYRRHDYSVSRFFYNDTTNVRGFGEFIKFHPAFEDLADKDRETRLARLKEAYFKFKPVSAQYYAPGTVPVMAPALDSERREGRLDSDSISTLESSSSSGETERKSSAFDKQTSLKDVNGGRKRLASTSPTRLDEESNSFNDRMTLSDGETCASRESMRSRTKKTRRNSTLAETPNLLPNHGALELGQRRLIDEHRTHERPLGEMGTMVRPVLLDDASETSNDRVARLEKELKKAMERIAMERIANRDADVARLENELKEEKRRNAELESDIFKKDLDVANLKKFSDEKMKILNENKQALPQQVIDRVESLDRLEKSSIREGGYREEGRRAQRAIRNSQVSLGVAGWRYKCEYARYKCVKG</sequence>
<accession>A0A6A6J8G4</accession>
<dbReference type="Proteomes" id="UP000800097">
    <property type="component" value="Unassembled WGS sequence"/>
</dbReference>
<feature type="coiled-coil region" evidence="1">
    <location>
        <begin position="252"/>
        <end position="305"/>
    </location>
</feature>
<dbReference type="AlphaFoldDB" id="A0A6A6J8G4"/>
<evidence type="ECO:0000313" key="3">
    <source>
        <dbReference type="EMBL" id="KAF2272537.1"/>
    </source>
</evidence>
<feature type="compositionally biased region" description="Basic and acidic residues" evidence="2">
    <location>
        <begin position="111"/>
        <end position="121"/>
    </location>
</feature>
<proteinExistence type="predicted"/>
<gene>
    <name evidence="3" type="ORF">EI97DRAFT_445739</name>
</gene>
<reference evidence="3" key="1">
    <citation type="journal article" date="2020" name="Stud. Mycol.">
        <title>101 Dothideomycetes genomes: a test case for predicting lifestyles and emergence of pathogens.</title>
        <authorList>
            <person name="Haridas S."/>
            <person name="Albert R."/>
            <person name="Binder M."/>
            <person name="Bloem J."/>
            <person name="Labutti K."/>
            <person name="Salamov A."/>
            <person name="Andreopoulos B."/>
            <person name="Baker S."/>
            <person name="Barry K."/>
            <person name="Bills G."/>
            <person name="Bluhm B."/>
            <person name="Cannon C."/>
            <person name="Castanera R."/>
            <person name="Culley D."/>
            <person name="Daum C."/>
            <person name="Ezra D."/>
            <person name="Gonzalez J."/>
            <person name="Henrissat B."/>
            <person name="Kuo A."/>
            <person name="Liang C."/>
            <person name="Lipzen A."/>
            <person name="Lutzoni F."/>
            <person name="Magnuson J."/>
            <person name="Mondo S."/>
            <person name="Nolan M."/>
            <person name="Ohm R."/>
            <person name="Pangilinan J."/>
            <person name="Park H.-J."/>
            <person name="Ramirez L."/>
            <person name="Alfaro M."/>
            <person name="Sun H."/>
            <person name="Tritt A."/>
            <person name="Yoshinaga Y."/>
            <person name="Zwiers L.-H."/>
            <person name="Turgeon B."/>
            <person name="Goodwin S."/>
            <person name="Spatafora J."/>
            <person name="Crous P."/>
            <person name="Grigoriev I."/>
        </authorList>
    </citation>
    <scope>NUCLEOTIDE SEQUENCE</scope>
    <source>
        <strain evidence="3">CBS 379.55</strain>
    </source>
</reference>
<keyword evidence="1" id="KW-0175">Coiled coil</keyword>
<name>A0A6A6J8G4_WESOR</name>
<feature type="region of interest" description="Disordered" evidence="2">
    <location>
        <begin position="111"/>
        <end position="214"/>
    </location>
</feature>
<protein>
    <submittedName>
        <fullName evidence="3">Uncharacterized protein</fullName>
    </submittedName>
</protein>
<dbReference type="EMBL" id="ML986520">
    <property type="protein sequence ID" value="KAF2272537.1"/>
    <property type="molecule type" value="Genomic_DNA"/>
</dbReference>
<dbReference type="RefSeq" id="XP_033650076.1">
    <property type="nucleotide sequence ID" value="XM_033799985.1"/>
</dbReference>
<evidence type="ECO:0000256" key="2">
    <source>
        <dbReference type="SAM" id="MobiDB-lite"/>
    </source>
</evidence>
<organism evidence="3 4">
    <name type="scientific">Westerdykella ornata</name>
    <dbReference type="NCBI Taxonomy" id="318751"/>
    <lineage>
        <taxon>Eukaryota</taxon>
        <taxon>Fungi</taxon>
        <taxon>Dikarya</taxon>
        <taxon>Ascomycota</taxon>
        <taxon>Pezizomycotina</taxon>
        <taxon>Dothideomycetes</taxon>
        <taxon>Pleosporomycetidae</taxon>
        <taxon>Pleosporales</taxon>
        <taxon>Sporormiaceae</taxon>
        <taxon>Westerdykella</taxon>
    </lineage>
</organism>